<dbReference type="Pfam" id="PF14303">
    <property type="entry name" value="NAM-associated"/>
    <property type="match status" value="1"/>
</dbReference>
<evidence type="ECO:0000313" key="3">
    <source>
        <dbReference type="EMBL" id="KAD1514662.1"/>
    </source>
</evidence>
<feature type="domain" description="No apical meristem-associated C-terminal" evidence="2">
    <location>
        <begin position="218"/>
        <end position="353"/>
    </location>
</feature>
<dbReference type="EMBL" id="SZYD01000711">
    <property type="protein sequence ID" value="KAD1514662.1"/>
    <property type="molecule type" value="Genomic_DNA"/>
</dbReference>
<feature type="region of interest" description="Disordered" evidence="1">
    <location>
        <begin position="242"/>
        <end position="316"/>
    </location>
</feature>
<gene>
    <name evidence="3" type="ORF">E3N88_42702</name>
</gene>
<reference evidence="3 4" key="1">
    <citation type="submission" date="2019-05" db="EMBL/GenBank/DDBJ databases">
        <title>Mikania micrantha, genome provides insights into the molecular mechanism of rapid growth.</title>
        <authorList>
            <person name="Liu B."/>
        </authorList>
    </citation>
    <scope>NUCLEOTIDE SEQUENCE [LARGE SCALE GENOMIC DNA]</scope>
    <source>
        <strain evidence="3">NLD-2019</strain>
        <tissue evidence="3">Leaf</tissue>
    </source>
</reference>
<dbReference type="AlphaFoldDB" id="A0A5N6LGZ5"/>
<dbReference type="OrthoDB" id="1225588at2759"/>
<accession>A0A5N6LGZ5</accession>
<dbReference type="InterPro" id="IPR029466">
    <property type="entry name" value="NAM-associated_C"/>
</dbReference>
<keyword evidence="4" id="KW-1185">Reference proteome</keyword>
<dbReference type="PANTHER" id="PTHR45023">
    <property type="match status" value="1"/>
</dbReference>
<feature type="compositionally biased region" description="Low complexity" evidence="1">
    <location>
        <begin position="302"/>
        <end position="316"/>
    </location>
</feature>
<feature type="region of interest" description="Disordered" evidence="1">
    <location>
        <begin position="32"/>
        <end position="108"/>
    </location>
</feature>
<feature type="compositionally biased region" description="Polar residues" evidence="1">
    <location>
        <begin position="32"/>
        <end position="51"/>
    </location>
</feature>
<feature type="region of interest" description="Disordered" evidence="1">
    <location>
        <begin position="333"/>
        <end position="363"/>
    </location>
</feature>
<dbReference type="PANTHER" id="PTHR45023:SF14">
    <property type="entry name" value="GLUTATHIONE TRANSFERASE"/>
    <property type="match status" value="1"/>
</dbReference>
<evidence type="ECO:0000256" key="1">
    <source>
        <dbReference type="SAM" id="MobiDB-lite"/>
    </source>
</evidence>
<proteinExistence type="predicted"/>
<evidence type="ECO:0000259" key="2">
    <source>
        <dbReference type="Pfam" id="PF14303"/>
    </source>
</evidence>
<sequence>MNPRPNNPNPEFNLFSYDPESLRNLLVQLQQNPNIQHFQHPPNFQSPSNFQPGFAPYSQPRFESDFVSPSQHDNEVVPETQDTQKRKKGKKNKQPAGTGPSSGPMVPKQWTHDEEIALGRCYTDESENKTKGNSQKREFFWKKVTVSWHNVMGFDAEYRTYHQLNSKWKDMCTKLTKFSGIYSNCANNRANNRKSGMSDENVLKWAEKEYQLKSNGQTFNHYHVWVAIKDSPKFRVLCQEGNEVQGSSKRTKNSELNEYSPGGSTAHTNYAVNLEDDEEEAEFDTPPEPVRPTGRDTTKRASSSSRQTVSSNTSTTELADQLQAFTTFQKLKHEERKKMHEEKTLRSDLRALESLPPDMLDDEDREIMQKMKKKLLDKYR</sequence>
<dbReference type="Proteomes" id="UP000326396">
    <property type="component" value="Unassembled WGS sequence"/>
</dbReference>
<feature type="compositionally biased region" description="Acidic residues" evidence="1">
    <location>
        <begin position="274"/>
        <end position="285"/>
    </location>
</feature>
<protein>
    <recommendedName>
        <fullName evidence="2">No apical meristem-associated C-terminal domain-containing protein</fullName>
    </recommendedName>
</protein>
<organism evidence="3 4">
    <name type="scientific">Mikania micrantha</name>
    <name type="common">bitter vine</name>
    <dbReference type="NCBI Taxonomy" id="192012"/>
    <lineage>
        <taxon>Eukaryota</taxon>
        <taxon>Viridiplantae</taxon>
        <taxon>Streptophyta</taxon>
        <taxon>Embryophyta</taxon>
        <taxon>Tracheophyta</taxon>
        <taxon>Spermatophyta</taxon>
        <taxon>Magnoliopsida</taxon>
        <taxon>eudicotyledons</taxon>
        <taxon>Gunneridae</taxon>
        <taxon>Pentapetalae</taxon>
        <taxon>asterids</taxon>
        <taxon>campanulids</taxon>
        <taxon>Asterales</taxon>
        <taxon>Asteraceae</taxon>
        <taxon>Asteroideae</taxon>
        <taxon>Heliantheae alliance</taxon>
        <taxon>Eupatorieae</taxon>
        <taxon>Mikania</taxon>
    </lineage>
</organism>
<evidence type="ECO:0000313" key="4">
    <source>
        <dbReference type="Proteomes" id="UP000326396"/>
    </source>
</evidence>
<feature type="compositionally biased region" description="Polar residues" evidence="1">
    <location>
        <begin position="242"/>
        <end position="271"/>
    </location>
</feature>
<feature type="compositionally biased region" description="Basic and acidic residues" evidence="1">
    <location>
        <begin position="333"/>
        <end position="351"/>
    </location>
</feature>
<name>A0A5N6LGZ5_9ASTR</name>
<comment type="caution">
    <text evidence="3">The sequence shown here is derived from an EMBL/GenBank/DDBJ whole genome shotgun (WGS) entry which is preliminary data.</text>
</comment>